<dbReference type="EMBL" id="QJJG01000014">
    <property type="protein sequence ID" value="PXW42072.1"/>
    <property type="molecule type" value="Genomic_DNA"/>
</dbReference>
<name>A0A318FK04_KLEOX</name>
<reference evidence="2 3" key="1">
    <citation type="submission" date="2018-05" db="EMBL/GenBank/DDBJ databases">
        <title>Freshwater and sediment microbial communities from various areas in North America, analyzing microbe dynamics in response to fracking.</title>
        <authorList>
            <person name="Lamendella R."/>
        </authorList>
    </citation>
    <scope>NUCLEOTIDE SEQUENCE [LARGE SCALE GENOMIC DNA]</scope>
    <source>
        <strain evidence="2 3">67</strain>
    </source>
</reference>
<gene>
    <name evidence="2" type="ORF">DET57_11464</name>
</gene>
<organism evidence="2 3">
    <name type="scientific">Klebsiella oxytoca</name>
    <dbReference type="NCBI Taxonomy" id="571"/>
    <lineage>
        <taxon>Bacteria</taxon>
        <taxon>Pseudomonadati</taxon>
        <taxon>Pseudomonadota</taxon>
        <taxon>Gammaproteobacteria</taxon>
        <taxon>Enterobacterales</taxon>
        <taxon>Enterobacteriaceae</taxon>
        <taxon>Klebsiella/Raoultella group</taxon>
        <taxon>Klebsiella</taxon>
    </lineage>
</organism>
<proteinExistence type="predicted"/>
<feature type="region of interest" description="Disordered" evidence="1">
    <location>
        <begin position="214"/>
        <end position="245"/>
    </location>
</feature>
<evidence type="ECO:0000256" key="1">
    <source>
        <dbReference type="SAM" id="MobiDB-lite"/>
    </source>
</evidence>
<comment type="caution">
    <text evidence="2">The sequence shown here is derived from an EMBL/GenBank/DDBJ whole genome shotgun (WGS) entry which is preliminary data.</text>
</comment>
<evidence type="ECO:0000313" key="3">
    <source>
        <dbReference type="Proteomes" id="UP000247485"/>
    </source>
</evidence>
<feature type="compositionally biased region" description="Gly residues" evidence="1">
    <location>
        <begin position="220"/>
        <end position="233"/>
    </location>
</feature>
<evidence type="ECO:0008006" key="4">
    <source>
        <dbReference type="Google" id="ProtNLM"/>
    </source>
</evidence>
<protein>
    <recommendedName>
        <fullName evidence="4">Phage protein</fullName>
    </recommendedName>
</protein>
<dbReference type="AlphaFoldDB" id="A0A318FK04"/>
<dbReference type="Proteomes" id="UP000247485">
    <property type="component" value="Unassembled WGS sequence"/>
</dbReference>
<sequence>MIIRNMLIKYYSAAGGEGGDGGGSGGGAPEITPEIQKLIDEQVSAQVSGLKNKNSELLGKLKESSDSLKRFDGIDPDAVKTILQRFSDDEEAKLIAAGKIDEVLDKRTERLRADVDKQIKAANERADKAEAFSNKFRGRVLGDAIRAAASKAGALAEASDDLILRAKGTFQLNDEGEAVAVDANGDVLFGKDGKTPLSPLEWAESLKETAPHLFPRAEGSGAGGHKPGGGGGSLKRSEMSASDKADYIRKHGQQAFLKLPK</sequence>
<evidence type="ECO:0000313" key="2">
    <source>
        <dbReference type="EMBL" id="PXW42072.1"/>
    </source>
</evidence>
<dbReference type="RefSeq" id="WP_110275639.1">
    <property type="nucleotide sequence ID" value="NZ_QJJG01000014.1"/>
</dbReference>
<accession>A0A318FK04</accession>
<feature type="compositionally biased region" description="Basic and acidic residues" evidence="1">
    <location>
        <begin position="235"/>
        <end position="245"/>
    </location>
</feature>